<reference evidence="4 5" key="1">
    <citation type="journal article" date="2016" name="Nat. Commun.">
        <title>Thousands of microbial genomes shed light on interconnected biogeochemical processes in an aquifer system.</title>
        <authorList>
            <person name="Anantharaman K."/>
            <person name="Brown C.T."/>
            <person name="Hug L.A."/>
            <person name="Sharon I."/>
            <person name="Castelle C.J."/>
            <person name="Probst A.J."/>
            <person name="Thomas B.C."/>
            <person name="Singh A."/>
            <person name="Wilkins M.J."/>
            <person name="Karaoz U."/>
            <person name="Brodie E.L."/>
            <person name="Williams K.H."/>
            <person name="Hubbard S.S."/>
            <person name="Banfield J.F."/>
        </authorList>
    </citation>
    <scope>NUCLEOTIDE SEQUENCE [LARGE SCALE GENOMIC DNA]</scope>
</reference>
<evidence type="ECO:0000259" key="3">
    <source>
        <dbReference type="Pfam" id="PF02517"/>
    </source>
</evidence>
<feature type="transmembrane region" description="Helical" evidence="2">
    <location>
        <begin position="61"/>
        <end position="77"/>
    </location>
</feature>
<feature type="transmembrane region" description="Helical" evidence="2">
    <location>
        <begin position="97"/>
        <end position="115"/>
    </location>
</feature>
<keyword evidence="2" id="KW-0472">Membrane</keyword>
<evidence type="ECO:0000313" key="4">
    <source>
        <dbReference type="EMBL" id="OHA07461.1"/>
    </source>
</evidence>
<dbReference type="AlphaFoldDB" id="A0A1G2L9D6"/>
<dbReference type="EMBL" id="MHQO01000009">
    <property type="protein sequence ID" value="OHA07461.1"/>
    <property type="molecule type" value="Genomic_DNA"/>
</dbReference>
<evidence type="ECO:0000256" key="2">
    <source>
        <dbReference type="SAM" id="Phobius"/>
    </source>
</evidence>
<gene>
    <name evidence="4" type="ORF">A2934_02415</name>
</gene>
<dbReference type="InterPro" id="IPR003675">
    <property type="entry name" value="Rce1/LyrA-like_dom"/>
</dbReference>
<organism evidence="4 5">
    <name type="scientific">Candidatus Sungbacteria bacterium RIFCSPLOWO2_01_FULL_47_10</name>
    <dbReference type="NCBI Taxonomy" id="1802276"/>
    <lineage>
        <taxon>Bacteria</taxon>
        <taxon>Candidatus Sungiibacteriota</taxon>
    </lineage>
</organism>
<feature type="transmembrane region" description="Helical" evidence="2">
    <location>
        <begin position="166"/>
        <end position="191"/>
    </location>
</feature>
<dbReference type="Pfam" id="PF02517">
    <property type="entry name" value="Rce1-like"/>
    <property type="match status" value="1"/>
</dbReference>
<name>A0A1G2L9D6_9BACT</name>
<dbReference type="Proteomes" id="UP000177982">
    <property type="component" value="Unassembled WGS sequence"/>
</dbReference>
<protein>
    <recommendedName>
        <fullName evidence="3">CAAX prenyl protease 2/Lysostaphin resistance protein A-like domain-containing protein</fullName>
    </recommendedName>
</protein>
<dbReference type="PANTHER" id="PTHR36435:SF1">
    <property type="entry name" value="CAAX AMINO TERMINAL PROTEASE FAMILY PROTEIN"/>
    <property type="match status" value="1"/>
</dbReference>
<evidence type="ECO:0000313" key="5">
    <source>
        <dbReference type="Proteomes" id="UP000177982"/>
    </source>
</evidence>
<sequence length="255" mass="29904">MYDWERIFSIFLYQIFPALVLYAALLGYFRLIVPKFIPLIADAEKNSEQLKEYGYTHLKQIIFSVLLPTTLLFAPVLEELLFRAVPVLLFDRLSEMAWVGIVASAALFSFTHRNGNFIVKSVAKAEGVDVSPRQRVAALISSFVLGIVCGWVAIKNQSLWYAIGTHFLWNLLLPVAGGIVWFCTALLFIIYEKIRDLFHALSWKERNMARRRTLEYRDEYEDPLEQDWYDRIETMPQEENDPERDEWRERNRDLK</sequence>
<comment type="caution">
    <text evidence="4">The sequence shown here is derived from an EMBL/GenBank/DDBJ whole genome shotgun (WGS) entry which is preliminary data.</text>
</comment>
<feature type="compositionally biased region" description="Basic and acidic residues" evidence="1">
    <location>
        <begin position="245"/>
        <end position="255"/>
    </location>
</feature>
<proteinExistence type="predicted"/>
<feature type="region of interest" description="Disordered" evidence="1">
    <location>
        <begin position="228"/>
        <end position="255"/>
    </location>
</feature>
<keyword evidence="2" id="KW-1133">Transmembrane helix</keyword>
<keyword evidence="2" id="KW-0812">Transmembrane</keyword>
<dbReference type="GO" id="GO:0004175">
    <property type="term" value="F:endopeptidase activity"/>
    <property type="evidence" value="ECO:0007669"/>
    <property type="project" value="UniProtKB-ARBA"/>
</dbReference>
<feature type="transmembrane region" description="Helical" evidence="2">
    <location>
        <begin position="136"/>
        <end position="154"/>
    </location>
</feature>
<dbReference type="PANTHER" id="PTHR36435">
    <property type="entry name" value="SLR1288 PROTEIN"/>
    <property type="match status" value="1"/>
</dbReference>
<evidence type="ECO:0000256" key="1">
    <source>
        <dbReference type="SAM" id="MobiDB-lite"/>
    </source>
</evidence>
<dbReference type="InterPro" id="IPR052710">
    <property type="entry name" value="CAAX_protease"/>
</dbReference>
<feature type="transmembrane region" description="Helical" evidence="2">
    <location>
        <begin position="6"/>
        <end position="29"/>
    </location>
</feature>
<dbReference type="GO" id="GO:0080120">
    <property type="term" value="P:CAAX-box protein maturation"/>
    <property type="evidence" value="ECO:0007669"/>
    <property type="project" value="UniProtKB-ARBA"/>
</dbReference>
<feature type="domain" description="CAAX prenyl protease 2/Lysostaphin resistance protein A-like" evidence="3">
    <location>
        <begin position="65"/>
        <end position="172"/>
    </location>
</feature>
<accession>A0A1G2L9D6</accession>